<organism evidence="1 2">
    <name type="scientific">Granulicatella balaenopterae</name>
    <dbReference type="NCBI Taxonomy" id="137733"/>
    <lineage>
        <taxon>Bacteria</taxon>
        <taxon>Bacillati</taxon>
        <taxon>Bacillota</taxon>
        <taxon>Bacilli</taxon>
        <taxon>Lactobacillales</taxon>
        <taxon>Carnobacteriaceae</taxon>
        <taxon>Granulicatella</taxon>
    </lineage>
</organism>
<dbReference type="STRING" id="137733.SAMN05421767_1082"/>
<evidence type="ECO:0008006" key="3">
    <source>
        <dbReference type="Google" id="ProtNLM"/>
    </source>
</evidence>
<sequence length="38" mass="4518">MGKSELSSAYREMKSKNIKTKRRALKVIHENKRNKKKT</sequence>
<dbReference type="NCBIfam" id="NF038026">
    <property type="entry name" value="RsaX20_sORF"/>
    <property type="match status" value="1"/>
</dbReference>
<evidence type="ECO:0000313" key="1">
    <source>
        <dbReference type="EMBL" id="SEQ82459.1"/>
    </source>
</evidence>
<accession>A0A1H9J6U4</accession>
<dbReference type="AlphaFoldDB" id="A0A1H9J6U4"/>
<dbReference type="InterPro" id="IPR049844">
    <property type="entry name" value="RsaX20-like"/>
</dbReference>
<protein>
    <recommendedName>
        <fullName evidence="3">Metal homeostasis protein</fullName>
    </recommendedName>
</protein>
<keyword evidence="2" id="KW-1185">Reference proteome</keyword>
<reference evidence="1 2" key="1">
    <citation type="submission" date="2016-10" db="EMBL/GenBank/DDBJ databases">
        <authorList>
            <person name="de Groot N.N."/>
        </authorList>
    </citation>
    <scope>NUCLEOTIDE SEQUENCE [LARGE SCALE GENOMIC DNA]</scope>
    <source>
        <strain evidence="1 2">DSM 15827</strain>
    </source>
</reference>
<dbReference type="Proteomes" id="UP000198556">
    <property type="component" value="Unassembled WGS sequence"/>
</dbReference>
<name>A0A1H9J6U4_9LACT</name>
<proteinExistence type="predicted"/>
<dbReference type="EMBL" id="FOGF01000008">
    <property type="protein sequence ID" value="SEQ82459.1"/>
    <property type="molecule type" value="Genomic_DNA"/>
</dbReference>
<gene>
    <name evidence="1" type="ORF">SAMN05421767_1082</name>
</gene>
<evidence type="ECO:0000313" key="2">
    <source>
        <dbReference type="Proteomes" id="UP000198556"/>
    </source>
</evidence>
<dbReference type="RefSeq" id="WP_089746192.1">
    <property type="nucleotide sequence ID" value="NZ_FOGF01000008.1"/>
</dbReference>